<dbReference type="CDD" id="cd00381">
    <property type="entry name" value="IMPDH"/>
    <property type="match status" value="1"/>
</dbReference>
<keyword evidence="3" id="KW-0332">GMP biosynthesis</keyword>
<dbReference type="PANTHER" id="PTHR11911:SF111">
    <property type="entry name" value="INOSINE-5'-MONOPHOSPHATE DEHYDROGENASE"/>
    <property type="match status" value="1"/>
</dbReference>
<evidence type="ECO:0000256" key="8">
    <source>
        <dbReference type="ARBA" id="ARBA00048028"/>
    </source>
</evidence>
<evidence type="ECO:0000256" key="3">
    <source>
        <dbReference type="ARBA" id="ARBA00022749"/>
    </source>
</evidence>
<dbReference type="FunFam" id="3.20.20.70:FF:000424">
    <property type="entry name" value="Inosine-5'-monophosphate dehydrogenase 2"/>
    <property type="match status" value="1"/>
</dbReference>
<evidence type="ECO:0000256" key="6">
    <source>
        <dbReference type="ARBA" id="ARBA00023002"/>
    </source>
</evidence>
<feature type="domain" description="IMP dehydrogenase/GMP reductase" evidence="9">
    <location>
        <begin position="11"/>
        <end position="347"/>
    </location>
</feature>
<dbReference type="SUPFAM" id="SSF51412">
    <property type="entry name" value="Inosine monophosphate dehydrogenase (IMPDH)"/>
    <property type="match status" value="1"/>
</dbReference>
<proteinExistence type="inferred from homology"/>
<dbReference type="PROSITE" id="PS00487">
    <property type="entry name" value="IMP_DH_GMP_RED"/>
    <property type="match status" value="1"/>
</dbReference>
<comment type="cofactor">
    <cofactor evidence="1">
        <name>K(+)</name>
        <dbReference type="ChEBI" id="CHEBI:29103"/>
    </cofactor>
</comment>
<comment type="caution">
    <text evidence="10">The sequence shown here is derived from an EMBL/GenBank/DDBJ whole genome shotgun (WGS) entry which is preliminary data.</text>
</comment>
<dbReference type="GO" id="GO:0003938">
    <property type="term" value="F:IMP dehydrogenase activity"/>
    <property type="evidence" value="ECO:0007669"/>
    <property type="project" value="UniProtKB-EC"/>
</dbReference>
<dbReference type="PANTHER" id="PTHR11911">
    <property type="entry name" value="INOSINE-5-MONOPHOSPHATE DEHYDROGENASE RELATED"/>
    <property type="match status" value="1"/>
</dbReference>
<keyword evidence="7" id="KW-0520">NAD</keyword>
<accession>A0A2T5GB61</accession>
<dbReference type="InterPro" id="IPR015875">
    <property type="entry name" value="IMP_DH/GMP_Rdtase_CS"/>
</dbReference>
<evidence type="ECO:0000256" key="4">
    <source>
        <dbReference type="ARBA" id="ARBA00022755"/>
    </source>
</evidence>
<dbReference type="GO" id="GO:0006183">
    <property type="term" value="P:GTP biosynthetic process"/>
    <property type="evidence" value="ECO:0007669"/>
    <property type="project" value="TreeGrafter"/>
</dbReference>
<dbReference type="Proteomes" id="UP000244016">
    <property type="component" value="Unassembled WGS sequence"/>
</dbReference>
<organism evidence="10 11">
    <name type="scientific">Brockia lithotrophica</name>
    <dbReference type="NCBI Taxonomy" id="933949"/>
    <lineage>
        <taxon>Bacteria</taxon>
        <taxon>Bacillati</taxon>
        <taxon>Bacillota</taxon>
        <taxon>Bacilli</taxon>
        <taxon>Bacillales</taxon>
        <taxon>Bacillales Family X. Incertae Sedis</taxon>
        <taxon>Brockia</taxon>
    </lineage>
</organism>
<protein>
    <submittedName>
        <fullName evidence="10">Inosine-5'-monophosphate dehydrogenase</fullName>
    </submittedName>
</protein>
<dbReference type="Gene3D" id="3.20.20.70">
    <property type="entry name" value="Aldolase class I"/>
    <property type="match status" value="1"/>
</dbReference>
<sequence>MEFSADTWTEALTFDDVLLVPRYSEVIPVEAELATYVTRNHRLDIPVLSAAMDTVTGWEMAVALGKLGGLGVLHRNMDPKKQAEAVARVKREGLLAAAAVGTGETHVRRADLLVEAGVDILVVDTAHGHSKRVLEMVASLKRRHPHADVLAGNIATEEGARALIEAGADGVKVGIGPGSICTTRIVAGVGVPQLTAILWAARAAHAAGIPLVADGGMRHSGDAVKALAAGASALMFGSLFAGTDEAPGHLVTVGGKKMKAYRGMGSAGAMAEGSSDRYFQEGAGKFVPEGVEGYVPYKGPLADVVFELIGGIRSGMGYLGARRIPDLWERRQFVRITGSGLRESHPHDIYLRTELS</sequence>
<evidence type="ECO:0000256" key="2">
    <source>
        <dbReference type="ARBA" id="ARBA00005502"/>
    </source>
</evidence>
<dbReference type="InterPro" id="IPR001093">
    <property type="entry name" value="IMP_DH_GMPRt"/>
</dbReference>
<dbReference type="EMBL" id="PEBW01000001">
    <property type="protein sequence ID" value="PTQ53411.1"/>
    <property type="molecule type" value="Genomic_DNA"/>
</dbReference>
<gene>
    <name evidence="10" type="ORF">BLITH_0491</name>
</gene>
<evidence type="ECO:0000313" key="10">
    <source>
        <dbReference type="EMBL" id="PTQ53411.1"/>
    </source>
</evidence>
<dbReference type="GO" id="GO:0006177">
    <property type="term" value="P:GMP biosynthetic process"/>
    <property type="evidence" value="ECO:0007669"/>
    <property type="project" value="UniProtKB-KW"/>
</dbReference>
<name>A0A2T5GB61_9BACL</name>
<evidence type="ECO:0000259" key="9">
    <source>
        <dbReference type="Pfam" id="PF00478"/>
    </source>
</evidence>
<evidence type="ECO:0000313" key="11">
    <source>
        <dbReference type="Proteomes" id="UP000244016"/>
    </source>
</evidence>
<evidence type="ECO:0000256" key="5">
    <source>
        <dbReference type="ARBA" id="ARBA00022958"/>
    </source>
</evidence>
<dbReference type="AlphaFoldDB" id="A0A2T5GB61"/>
<evidence type="ECO:0000256" key="7">
    <source>
        <dbReference type="ARBA" id="ARBA00023027"/>
    </source>
</evidence>
<keyword evidence="5" id="KW-0630">Potassium</keyword>
<dbReference type="Pfam" id="PF00478">
    <property type="entry name" value="IMPDH"/>
    <property type="match status" value="1"/>
</dbReference>
<comment type="similarity">
    <text evidence="2">Belongs to the IMPDH/GMPR family.</text>
</comment>
<evidence type="ECO:0000256" key="1">
    <source>
        <dbReference type="ARBA" id="ARBA00001958"/>
    </source>
</evidence>
<keyword evidence="6" id="KW-0560">Oxidoreductase</keyword>
<keyword evidence="4" id="KW-0658">Purine biosynthesis</keyword>
<dbReference type="InterPro" id="IPR013785">
    <property type="entry name" value="Aldolase_TIM"/>
</dbReference>
<comment type="catalytic activity">
    <reaction evidence="8">
        <text>IMP + NAD(+) + H2O = XMP + NADH + H(+)</text>
        <dbReference type="Rhea" id="RHEA:11708"/>
        <dbReference type="ChEBI" id="CHEBI:15377"/>
        <dbReference type="ChEBI" id="CHEBI:15378"/>
        <dbReference type="ChEBI" id="CHEBI:57464"/>
        <dbReference type="ChEBI" id="CHEBI:57540"/>
        <dbReference type="ChEBI" id="CHEBI:57945"/>
        <dbReference type="ChEBI" id="CHEBI:58053"/>
        <dbReference type="EC" id="1.1.1.205"/>
    </reaction>
</comment>
<dbReference type="InterPro" id="IPR005990">
    <property type="entry name" value="IMP_DH"/>
</dbReference>
<dbReference type="SMART" id="SM01240">
    <property type="entry name" value="IMPDH"/>
    <property type="match status" value="1"/>
</dbReference>
<reference evidence="10 11" key="1">
    <citation type="submission" date="2017-08" db="EMBL/GenBank/DDBJ databases">
        <title>Burning lignite coal seam in the remote Altai Mountains harbors a hydrogen-driven thermophilic microbial community.</title>
        <authorList>
            <person name="Kadnikov V.V."/>
            <person name="Mardanov A.V."/>
            <person name="Ivasenko D."/>
            <person name="Beletsky A.V."/>
            <person name="Karnachuk O.V."/>
            <person name="Ravin N.V."/>
        </authorList>
    </citation>
    <scope>NUCLEOTIDE SEQUENCE [LARGE SCALE GENOMIC DNA]</scope>
    <source>
        <strain evidence="10">AL31</strain>
    </source>
</reference>